<dbReference type="PANTHER" id="PTHR11647:SF1">
    <property type="entry name" value="COLLAPSIN RESPONSE MEDIATOR PROTEIN"/>
    <property type="match status" value="1"/>
</dbReference>
<dbReference type="GO" id="GO:0046872">
    <property type="term" value="F:metal ion binding"/>
    <property type="evidence" value="ECO:0007669"/>
    <property type="project" value="UniProtKB-KW"/>
</dbReference>
<dbReference type="GO" id="GO:0004157">
    <property type="term" value="F:dihydropyrimidinase activity"/>
    <property type="evidence" value="ECO:0007669"/>
    <property type="project" value="UniProtKB-EC"/>
</dbReference>
<dbReference type="SUPFAM" id="SSF51556">
    <property type="entry name" value="Metallo-dependent hydrolases"/>
    <property type="match status" value="1"/>
</dbReference>
<dbReference type="Proteomes" id="UP000494165">
    <property type="component" value="Unassembled WGS sequence"/>
</dbReference>
<evidence type="ECO:0000256" key="6">
    <source>
        <dbReference type="ARBA" id="ARBA00039113"/>
    </source>
</evidence>
<dbReference type="InterPro" id="IPR006680">
    <property type="entry name" value="Amidohydro-rel"/>
</dbReference>
<accession>A0A8S1CI12</accession>
<dbReference type="Pfam" id="PF01979">
    <property type="entry name" value="Amidohydro_1"/>
    <property type="match status" value="1"/>
</dbReference>
<keyword evidence="3" id="KW-0479">Metal-binding</keyword>
<evidence type="ECO:0000259" key="9">
    <source>
        <dbReference type="Pfam" id="PF01979"/>
    </source>
</evidence>
<evidence type="ECO:0000313" key="10">
    <source>
        <dbReference type="EMBL" id="CAB3367202.1"/>
    </source>
</evidence>
<comment type="catalytic activity">
    <reaction evidence="5">
        <text>5,6-dihydrouracil + H2O = 3-(carbamoylamino)propanoate + H(+)</text>
        <dbReference type="Rhea" id="RHEA:16121"/>
        <dbReference type="ChEBI" id="CHEBI:11892"/>
        <dbReference type="ChEBI" id="CHEBI:15377"/>
        <dbReference type="ChEBI" id="CHEBI:15378"/>
        <dbReference type="ChEBI" id="CHEBI:15901"/>
        <dbReference type="EC" id="3.5.2.2"/>
    </reaction>
</comment>
<keyword evidence="11" id="KW-1185">Reference proteome</keyword>
<comment type="caution">
    <text evidence="10">The sequence shown here is derived from an EMBL/GenBank/DDBJ whole genome shotgun (WGS) entry which is preliminary data.</text>
</comment>
<organism evidence="10 11">
    <name type="scientific">Cloeon dipterum</name>
    <dbReference type="NCBI Taxonomy" id="197152"/>
    <lineage>
        <taxon>Eukaryota</taxon>
        <taxon>Metazoa</taxon>
        <taxon>Ecdysozoa</taxon>
        <taxon>Arthropoda</taxon>
        <taxon>Hexapoda</taxon>
        <taxon>Insecta</taxon>
        <taxon>Pterygota</taxon>
        <taxon>Palaeoptera</taxon>
        <taxon>Ephemeroptera</taxon>
        <taxon>Pisciforma</taxon>
        <taxon>Baetidae</taxon>
        <taxon>Cloeon</taxon>
    </lineage>
</organism>
<evidence type="ECO:0000256" key="8">
    <source>
        <dbReference type="SAM" id="MobiDB-lite"/>
    </source>
</evidence>
<feature type="region of interest" description="Disordered" evidence="8">
    <location>
        <begin position="623"/>
        <end position="650"/>
    </location>
</feature>
<comment type="PTM">
    <text evidence="7">Carbamylation allows a single lysine to coordinate two divalent metal cations.</text>
</comment>
<evidence type="ECO:0000256" key="2">
    <source>
        <dbReference type="ARBA" id="ARBA00008829"/>
    </source>
</evidence>
<gene>
    <name evidence="10" type="ORF">CLODIP_2_CD04277</name>
</gene>
<dbReference type="OrthoDB" id="10258955at2759"/>
<dbReference type="InterPro" id="IPR011778">
    <property type="entry name" value="Hydantoinase/dihydroPyrase"/>
</dbReference>
<dbReference type="EMBL" id="CADEPI010000029">
    <property type="protein sequence ID" value="CAB3367202.1"/>
    <property type="molecule type" value="Genomic_DNA"/>
</dbReference>
<dbReference type="EC" id="3.5.2.2" evidence="6"/>
<dbReference type="InterPro" id="IPR050378">
    <property type="entry name" value="Metallo-dep_Hydrolases_sf"/>
</dbReference>
<protein>
    <recommendedName>
        <fullName evidence="6">dihydropyrimidinase</fullName>
        <ecNumber evidence="6">3.5.2.2</ecNumber>
    </recommendedName>
</protein>
<dbReference type="GO" id="GO:0006208">
    <property type="term" value="P:pyrimidine nucleobase catabolic process"/>
    <property type="evidence" value="ECO:0007669"/>
    <property type="project" value="TreeGrafter"/>
</dbReference>
<evidence type="ECO:0000256" key="7">
    <source>
        <dbReference type="PIRSR" id="PIRSR611778-50"/>
    </source>
</evidence>
<evidence type="ECO:0000256" key="1">
    <source>
        <dbReference type="ARBA" id="ARBA00001947"/>
    </source>
</evidence>
<dbReference type="InterPro" id="IPR032466">
    <property type="entry name" value="Metal_Hydrolase"/>
</dbReference>
<dbReference type="Gene3D" id="3.20.20.140">
    <property type="entry name" value="Metal-dependent hydrolases"/>
    <property type="match status" value="1"/>
</dbReference>
<dbReference type="GO" id="GO:0005829">
    <property type="term" value="C:cytosol"/>
    <property type="evidence" value="ECO:0007669"/>
    <property type="project" value="TreeGrafter"/>
</dbReference>
<feature type="region of interest" description="Disordered" evidence="8">
    <location>
        <begin position="1"/>
        <end position="22"/>
    </location>
</feature>
<feature type="domain" description="Amidohydrolase-related" evidence="9">
    <location>
        <begin position="113"/>
        <end position="501"/>
    </location>
</feature>
<proteinExistence type="inferred from homology"/>
<evidence type="ECO:0000313" key="11">
    <source>
        <dbReference type="Proteomes" id="UP000494165"/>
    </source>
</evidence>
<name>A0A8S1CI12_9INSE</name>
<dbReference type="SUPFAM" id="SSF51338">
    <property type="entry name" value="Composite domain of metallo-dependent hydrolases"/>
    <property type="match status" value="2"/>
</dbReference>
<keyword evidence="4" id="KW-0378">Hydrolase</keyword>
<dbReference type="FunFam" id="3.20.20.140:FF:000076">
    <property type="entry name" value="Dihydropyrimidinase like 2"/>
    <property type="match status" value="1"/>
</dbReference>
<feature type="region of interest" description="Disordered" evidence="8">
    <location>
        <begin position="571"/>
        <end position="596"/>
    </location>
</feature>
<sequence length="650" mass="70665">MAISSANSSPSTKATGSQEELDSLQEDLLQVTVDSGGVTEEIVMEQATELAAQPVVEVDGSSQNRLLIKNGKVVNADGIEDADVFIENGVITQLGRNLIIPGGTRTIDARGRYVMPGGIDTHTHMELELMGATAVDDFYQGTKAAIAGGTTMIMDFVLPRKGESLVEAFGNWRRKADPKVCCDYALHVGVTWWSDQVKQEMTELAKNHGVNSFKMFMAYKDLYMIRDPDLYKIFEHCKELGAIAQVHAENGDIIAENTKKLLEAGITGPEGHEMSRPEDVEAEATHRACVIANQVSCPLYVVHIMSKMAADVIALKRSQGAVVYGEPIAASLGSDGTNYHHTCWRHAASHVLSPPLRPDPETPDYLVQMLADDGLQVTGSDNCTFNFDQKKLGRNDFSKIPNGVNGVEDRMSVIWEKGVQSGKMDPSRFVAVTSTNAAKIFNVYPQKGCVAVGSDADLVIWNPIKSRVISAQTHHQAVDFNIFEGMECHGVPEYVIVNGRVCVDEEELKAVHGFGKFVPTPAFPPYVYDQVDAREKEKRPQGVTRGPNDEDYSPEHMNGLAVKVEKTVQLATPGSPTNDGHSHGPTASGGRNMQDTTFSLAGEYPKVAAEVHDDDVGVIARDVTPALDDDRKTSVKVRNPPGGRSSGGFW</sequence>
<dbReference type="Gene3D" id="2.30.40.10">
    <property type="entry name" value="Urease, subunit C, domain 1"/>
    <property type="match status" value="1"/>
</dbReference>
<dbReference type="AlphaFoldDB" id="A0A8S1CI12"/>
<dbReference type="InterPro" id="IPR011059">
    <property type="entry name" value="Metal-dep_hydrolase_composite"/>
</dbReference>
<dbReference type="CDD" id="cd01314">
    <property type="entry name" value="D-HYD"/>
    <property type="match status" value="1"/>
</dbReference>
<comment type="similarity">
    <text evidence="2">Belongs to the metallo-dependent hydrolases superfamily. Hydantoinase/dihydropyrimidinase family.</text>
</comment>
<dbReference type="PANTHER" id="PTHR11647">
    <property type="entry name" value="HYDRANTOINASE/DIHYDROPYRIMIDINASE FAMILY MEMBER"/>
    <property type="match status" value="1"/>
</dbReference>
<dbReference type="NCBIfam" id="TIGR02033">
    <property type="entry name" value="D-hydantoinase"/>
    <property type="match status" value="1"/>
</dbReference>
<reference evidence="10 11" key="1">
    <citation type="submission" date="2020-04" db="EMBL/GenBank/DDBJ databases">
        <authorList>
            <person name="Alioto T."/>
            <person name="Alioto T."/>
            <person name="Gomez Garrido J."/>
        </authorList>
    </citation>
    <scope>NUCLEOTIDE SEQUENCE [LARGE SCALE GENOMIC DNA]</scope>
</reference>
<evidence type="ECO:0000256" key="3">
    <source>
        <dbReference type="ARBA" id="ARBA00022723"/>
    </source>
</evidence>
<evidence type="ECO:0000256" key="4">
    <source>
        <dbReference type="ARBA" id="ARBA00022801"/>
    </source>
</evidence>
<feature type="compositionally biased region" description="Polar residues" evidence="8">
    <location>
        <begin position="1"/>
        <end position="16"/>
    </location>
</feature>
<feature type="modified residue" description="N6-carboxylysine" evidence="7">
    <location>
        <position position="214"/>
    </location>
</feature>
<comment type="cofactor">
    <cofactor evidence="1">
        <name>Zn(2+)</name>
        <dbReference type="ChEBI" id="CHEBI:29105"/>
    </cofactor>
</comment>
<evidence type="ECO:0000256" key="5">
    <source>
        <dbReference type="ARBA" id="ARBA00036696"/>
    </source>
</evidence>
<feature type="region of interest" description="Disordered" evidence="8">
    <location>
        <begin position="533"/>
        <end position="555"/>
    </location>
</feature>